<dbReference type="Pfam" id="PF13460">
    <property type="entry name" value="NAD_binding_10"/>
    <property type="match status" value="1"/>
</dbReference>
<name>A0A3S0ILE3_9BACI</name>
<evidence type="ECO:0000313" key="3">
    <source>
        <dbReference type="Proteomes" id="UP000271374"/>
    </source>
</evidence>
<dbReference type="InterPro" id="IPR016040">
    <property type="entry name" value="NAD(P)-bd_dom"/>
</dbReference>
<reference evidence="2 3" key="1">
    <citation type="submission" date="2018-12" db="EMBL/GenBank/DDBJ databases">
        <title>Bacillus yapensis draft genome sequence.</title>
        <authorList>
            <person name="Yu L."/>
            <person name="Xu X."/>
            <person name="Tang X."/>
        </authorList>
    </citation>
    <scope>NUCLEOTIDE SEQUENCE [LARGE SCALE GENOMIC DNA]</scope>
    <source>
        <strain evidence="2 3">XXST-01</strain>
    </source>
</reference>
<dbReference type="EMBL" id="RXNT01000022">
    <property type="protein sequence ID" value="RTR26703.1"/>
    <property type="molecule type" value="Genomic_DNA"/>
</dbReference>
<comment type="caution">
    <text evidence="2">The sequence shown here is derived from an EMBL/GenBank/DDBJ whole genome shotgun (WGS) entry which is preliminary data.</text>
</comment>
<evidence type="ECO:0000259" key="1">
    <source>
        <dbReference type="Pfam" id="PF13460"/>
    </source>
</evidence>
<keyword evidence="3" id="KW-1185">Reference proteome</keyword>
<dbReference type="OrthoDB" id="9798632at2"/>
<dbReference type="RefSeq" id="WP_126410649.1">
    <property type="nucleotide sequence ID" value="NZ_RXNT01000022.1"/>
</dbReference>
<feature type="domain" description="NAD(P)-binding" evidence="1">
    <location>
        <begin position="8"/>
        <end position="136"/>
    </location>
</feature>
<dbReference type="Proteomes" id="UP000271374">
    <property type="component" value="Unassembled WGS sequence"/>
</dbReference>
<dbReference type="Gene3D" id="3.40.50.720">
    <property type="entry name" value="NAD(P)-binding Rossmann-like Domain"/>
    <property type="match status" value="1"/>
</dbReference>
<proteinExistence type="predicted"/>
<dbReference type="PANTHER" id="PTHR14097:SF7">
    <property type="entry name" value="OXIDOREDUCTASE HTATIP2"/>
    <property type="match status" value="1"/>
</dbReference>
<organism evidence="2 3">
    <name type="scientific">Bacillus yapensis</name>
    <dbReference type="NCBI Taxonomy" id="2492960"/>
    <lineage>
        <taxon>Bacteria</taxon>
        <taxon>Bacillati</taxon>
        <taxon>Bacillota</taxon>
        <taxon>Bacilli</taxon>
        <taxon>Bacillales</taxon>
        <taxon>Bacillaceae</taxon>
        <taxon>Bacillus</taxon>
    </lineage>
</organism>
<dbReference type="PANTHER" id="PTHR14097">
    <property type="entry name" value="OXIDOREDUCTASE HTATIP2"/>
    <property type="match status" value="1"/>
</dbReference>
<gene>
    <name evidence="2" type="ORF">EKG37_20565</name>
</gene>
<accession>A0A3S0ILE3</accession>
<dbReference type="AlphaFoldDB" id="A0A3S0ILE3"/>
<protein>
    <submittedName>
        <fullName evidence="2">Oxidoreductase</fullName>
    </submittedName>
</protein>
<evidence type="ECO:0000313" key="2">
    <source>
        <dbReference type="EMBL" id="RTR26703.1"/>
    </source>
</evidence>
<dbReference type="SUPFAM" id="SSF51735">
    <property type="entry name" value="NAD(P)-binding Rossmann-fold domains"/>
    <property type="match status" value="1"/>
</dbReference>
<dbReference type="InterPro" id="IPR036291">
    <property type="entry name" value="NAD(P)-bd_dom_sf"/>
</dbReference>
<sequence length="213" mass="24075">MKKAVIFGASGFLGSNLLEQLLMNDEYLQVTAIVRRNLPVHHPKLKILIGDFNTLPDLKDQIEADEVFITLGGTTPQIDHDYPVLAAQIAKEKGAKSVFVVTAVGASIHSRMSYVKIKGEIERDLIALDFEHTHIFRPSMIMGNRGEFHLVEKIMMALWRVLNPFFIGRVSRYKGLEAKNIARAMIYAAKNPFGKVKVYHWKDMNDLLLNNKG</sequence>